<dbReference type="GO" id="GO:0004795">
    <property type="term" value="F:threonine synthase activity"/>
    <property type="evidence" value="ECO:0007669"/>
    <property type="project" value="UniProtKB-EC"/>
</dbReference>
<organism evidence="7 8">
    <name type="scientific">Symbiobacterium terraclitae</name>
    <dbReference type="NCBI Taxonomy" id="557451"/>
    <lineage>
        <taxon>Bacteria</taxon>
        <taxon>Bacillati</taxon>
        <taxon>Bacillota</taxon>
        <taxon>Clostridia</taxon>
        <taxon>Eubacteriales</taxon>
        <taxon>Symbiobacteriaceae</taxon>
        <taxon>Symbiobacterium</taxon>
    </lineage>
</organism>
<dbReference type="SUPFAM" id="SSF53686">
    <property type="entry name" value="Tryptophan synthase beta subunit-like PLP-dependent enzymes"/>
    <property type="match status" value="1"/>
</dbReference>
<dbReference type="RefSeq" id="WP_209467647.1">
    <property type="nucleotide sequence ID" value="NZ_JAGGLG010000030.1"/>
</dbReference>
<proteinExistence type="inferred from homology"/>
<dbReference type="EMBL" id="JAGGLG010000030">
    <property type="protein sequence ID" value="MBP2019540.1"/>
    <property type="molecule type" value="Genomic_DNA"/>
</dbReference>
<sequence>MLTCSCCNQAYPETEPRWRCRCGAYLLLQSDRMFTRDALSGRPLTLWRYREALGIERDDSIVSLGEGFTPLVADALFGQPVLLKLDQLNPTGSFKDRGSTVMISKLKEWGVPEIVEDSSGNAGASVAAYARRAGIAARIFVPASTSAGKTAQIRMHGADLVRVDGSREETTRAALAAASQTFYASHNWSPYFVAGLKTLAYEICEQQDWQAPDWVVAPVGGGSLVLGLYLGFADLVRAGIIARMPRIAAVQAAVCAPVYEAWRQRLHEVPEVDKRETAAEGIAIARPVKGESILKALCESGGVALTVSEEEIWATAHLLAEKGIYVEPTSAAAPAAVRQLVEQGLVGTGSRVVVELTGMGLKATDKFLAHLGG</sequence>
<dbReference type="PANTHER" id="PTHR48078:SF6">
    <property type="entry name" value="L-THREONINE DEHYDRATASE CATABOLIC TDCB"/>
    <property type="match status" value="1"/>
</dbReference>
<keyword evidence="4 7" id="KW-0456">Lyase</keyword>
<comment type="caution">
    <text evidence="7">The sequence shown here is derived from an EMBL/GenBank/DDBJ whole genome shotgun (WGS) entry which is preliminary data.</text>
</comment>
<keyword evidence="3" id="KW-0663">Pyridoxal phosphate</keyword>
<reference evidence="7 8" key="1">
    <citation type="submission" date="2021-03" db="EMBL/GenBank/DDBJ databases">
        <title>Genomic Encyclopedia of Type Strains, Phase IV (KMG-IV): sequencing the most valuable type-strain genomes for metagenomic binning, comparative biology and taxonomic classification.</title>
        <authorList>
            <person name="Goeker M."/>
        </authorList>
    </citation>
    <scope>NUCLEOTIDE SEQUENCE [LARGE SCALE GENOMIC DNA]</scope>
    <source>
        <strain evidence="7 8">DSM 27138</strain>
    </source>
</reference>
<gene>
    <name evidence="7" type="ORF">J2Z79_002982</name>
</gene>
<evidence type="ECO:0000313" key="7">
    <source>
        <dbReference type="EMBL" id="MBP2019540.1"/>
    </source>
</evidence>
<dbReference type="Proteomes" id="UP001519289">
    <property type="component" value="Unassembled WGS sequence"/>
</dbReference>
<comment type="similarity">
    <text evidence="2">Belongs to the threonine synthase family.</text>
</comment>
<evidence type="ECO:0000313" key="8">
    <source>
        <dbReference type="Proteomes" id="UP001519289"/>
    </source>
</evidence>
<dbReference type="InterPro" id="IPR004450">
    <property type="entry name" value="Thr_synthase-like"/>
</dbReference>
<dbReference type="CDD" id="cd01563">
    <property type="entry name" value="Thr-synth_1"/>
    <property type="match status" value="1"/>
</dbReference>
<dbReference type="PANTHER" id="PTHR48078">
    <property type="entry name" value="THREONINE DEHYDRATASE, MITOCHONDRIAL-RELATED"/>
    <property type="match status" value="1"/>
</dbReference>
<evidence type="ECO:0000256" key="1">
    <source>
        <dbReference type="ARBA" id="ARBA00001933"/>
    </source>
</evidence>
<dbReference type="InterPro" id="IPR050147">
    <property type="entry name" value="Ser/Thr_Dehydratase"/>
</dbReference>
<dbReference type="EC" id="4.2.3.1" evidence="5"/>
<name>A0ABS4JVH3_9FIRM</name>
<evidence type="ECO:0000256" key="3">
    <source>
        <dbReference type="ARBA" id="ARBA00022898"/>
    </source>
</evidence>
<dbReference type="NCBIfam" id="TIGR00260">
    <property type="entry name" value="thrC"/>
    <property type="match status" value="1"/>
</dbReference>
<evidence type="ECO:0000256" key="5">
    <source>
        <dbReference type="NCBIfam" id="TIGR00260"/>
    </source>
</evidence>
<evidence type="ECO:0000256" key="2">
    <source>
        <dbReference type="ARBA" id="ARBA00005517"/>
    </source>
</evidence>
<accession>A0ABS4JVH3</accession>
<evidence type="ECO:0000259" key="6">
    <source>
        <dbReference type="Pfam" id="PF00291"/>
    </source>
</evidence>
<dbReference type="InterPro" id="IPR001926">
    <property type="entry name" value="TrpB-like_PALP"/>
</dbReference>
<feature type="domain" description="Tryptophan synthase beta chain-like PALP" evidence="6">
    <location>
        <begin position="62"/>
        <end position="358"/>
    </location>
</feature>
<evidence type="ECO:0000256" key="4">
    <source>
        <dbReference type="ARBA" id="ARBA00023239"/>
    </source>
</evidence>
<keyword evidence="8" id="KW-1185">Reference proteome</keyword>
<dbReference type="Pfam" id="PF00291">
    <property type="entry name" value="PALP"/>
    <property type="match status" value="1"/>
</dbReference>
<dbReference type="Gene3D" id="3.40.50.1100">
    <property type="match status" value="2"/>
</dbReference>
<dbReference type="InterPro" id="IPR036052">
    <property type="entry name" value="TrpB-like_PALP_sf"/>
</dbReference>
<comment type="cofactor">
    <cofactor evidence="1">
        <name>pyridoxal 5'-phosphate</name>
        <dbReference type="ChEBI" id="CHEBI:597326"/>
    </cofactor>
</comment>
<protein>
    <recommendedName>
        <fullName evidence="5">Threonine synthase</fullName>
        <ecNumber evidence="5">4.2.3.1</ecNumber>
    </recommendedName>
</protein>